<dbReference type="OrthoDB" id="4657524at2759"/>
<name>M1W0M7_CLAP2</name>
<evidence type="ECO:0000256" key="1">
    <source>
        <dbReference type="SAM" id="SignalP"/>
    </source>
</evidence>
<dbReference type="HOGENOM" id="CLU_033570_0_0_1"/>
<feature type="signal peptide" evidence="1">
    <location>
        <begin position="1"/>
        <end position="16"/>
    </location>
</feature>
<dbReference type="InterPro" id="IPR054508">
    <property type="entry name" value="PIR1-like_C"/>
</dbReference>
<evidence type="ECO:0000313" key="4">
    <source>
        <dbReference type="EMBL" id="CCE29721.1"/>
    </source>
</evidence>
<evidence type="ECO:0000259" key="2">
    <source>
        <dbReference type="Pfam" id="PF09792"/>
    </source>
</evidence>
<dbReference type="VEuPathDB" id="FungiDB:CPUR_03568"/>
<comment type="caution">
    <text evidence="4">The sequence shown here is derived from an EMBL/GenBank/DDBJ whole genome shotgun (WGS) entry which is preliminary data.</text>
</comment>
<evidence type="ECO:0000259" key="3">
    <source>
        <dbReference type="Pfam" id="PF22799"/>
    </source>
</evidence>
<protein>
    <submittedName>
        <fullName evidence="4">Uncharacterized protein</fullName>
    </submittedName>
</protein>
<evidence type="ECO:0000313" key="5">
    <source>
        <dbReference type="Proteomes" id="UP000016801"/>
    </source>
</evidence>
<dbReference type="PANTHER" id="PTHR39613:SF1">
    <property type="entry name" value="ANCHORED CELL WALL PROTEIN, PUTATIVE (AFU_ORTHOLOGUE AFUA_4G08960)-RELATED"/>
    <property type="match status" value="1"/>
</dbReference>
<feature type="domain" description="Ubiquitin 3 binding protein But2 C-terminal" evidence="2">
    <location>
        <begin position="173"/>
        <end position="313"/>
    </location>
</feature>
<dbReference type="PANTHER" id="PTHR39613">
    <property type="entry name" value="ANCHORED CELL WALL PROTEIN, PUTATIVE (AFU_ORTHOLOGUE AFUA_4G08960)-RELATED"/>
    <property type="match status" value="1"/>
</dbReference>
<dbReference type="InterPro" id="IPR018620">
    <property type="entry name" value="Ubiquitin3-bd_protein_But2_C"/>
</dbReference>
<sequence length="323" mass="34844">MKLSLAFGFGISATSATVLRHAGCDFKIRGSGSQQGSLGQVSGGQIRLGNLEQVTFRIENGKLRDSEGHGCRWTPPAGTLQCGKDQIPESGFEIGCDGLVSFHGQSNFYHFYQCATDNRNQWNIYQKPGAGTNCGQITLVADGCHADCSQPAQPSASAPVTKDCPANLDGAYEFPHLIIPVDKSNPDKAYGTSFFGEVTPSRSSIFNFDIPVSDRDKTCTLIFLFPEQSQLETSSYTLYGEGKIHALALDRLATTSTTWNNKPGKLSAGHTAIVRPGQSNSIASFPCSVNQTLTFELLSSGNTNLRYFQDYNPAPIGLYIAKC</sequence>
<feature type="domain" description="Cell wall mannoprotein PIR1-like C-terminal" evidence="3">
    <location>
        <begin position="61"/>
        <end position="137"/>
    </location>
</feature>
<dbReference type="Proteomes" id="UP000016801">
    <property type="component" value="Unassembled WGS sequence"/>
</dbReference>
<keyword evidence="1" id="KW-0732">Signal</keyword>
<accession>M1W0M7</accession>
<gene>
    <name evidence="4" type="ORF">CPUR_03568</name>
</gene>
<dbReference type="Pfam" id="PF09792">
    <property type="entry name" value="But2"/>
    <property type="match status" value="1"/>
</dbReference>
<keyword evidence="5" id="KW-1185">Reference proteome</keyword>
<dbReference type="PhylomeDB" id="M1W0M7"/>
<proteinExistence type="predicted"/>
<feature type="chain" id="PRO_5004019284" evidence="1">
    <location>
        <begin position="17"/>
        <end position="323"/>
    </location>
</feature>
<dbReference type="STRING" id="1111077.M1W0M7"/>
<dbReference type="AlphaFoldDB" id="M1W0M7"/>
<dbReference type="eggNOG" id="ENOG502RYJ6">
    <property type="taxonomic scope" value="Eukaryota"/>
</dbReference>
<reference evidence="4 5" key="1">
    <citation type="journal article" date="2013" name="PLoS Genet.">
        <title>Plant-symbiotic fungi as chemical engineers: Multi-genome analysis of the Clavicipitaceae reveals dynamics of alkaloid loci.</title>
        <authorList>
            <person name="Schardl C.L."/>
            <person name="Young C.A."/>
            <person name="Hesse U."/>
            <person name="Amyotte S.G."/>
            <person name="Andreeva K."/>
            <person name="Calie P.J."/>
            <person name="Fleetwood D.J."/>
            <person name="Haws D.C."/>
            <person name="Moore N."/>
            <person name="Oeser B."/>
            <person name="Panaccione D.G."/>
            <person name="Schweri K.K."/>
            <person name="Voisey C.R."/>
            <person name="Farman M.L."/>
            <person name="Jaromczyk J.W."/>
            <person name="Roe B.A."/>
            <person name="O'Sullivan D.M."/>
            <person name="Scott B."/>
            <person name="Tudzynski P."/>
            <person name="An Z."/>
            <person name="Arnaoudova E.G."/>
            <person name="Bullock C.T."/>
            <person name="Charlton N.D."/>
            <person name="Chen L."/>
            <person name="Cox M."/>
            <person name="Dinkins R.D."/>
            <person name="Florea S."/>
            <person name="Glenn A.E."/>
            <person name="Gordon A."/>
            <person name="Gueldener U."/>
            <person name="Harris D.R."/>
            <person name="Hollin W."/>
            <person name="Jaromczyk J."/>
            <person name="Johnson R.D."/>
            <person name="Khan A.K."/>
            <person name="Leistner E."/>
            <person name="Leuchtmann A."/>
            <person name="Li C."/>
            <person name="Liu J."/>
            <person name="Liu J."/>
            <person name="Liu M."/>
            <person name="Mace W."/>
            <person name="Machado C."/>
            <person name="Nagabhyru P."/>
            <person name="Pan J."/>
            <person name="Schmid J."/>
            <person name="Sugawara K."/>
            <person name="Steiner U."/>
            <person name="Takach J.E."/>
            <person name="Tanaka E."/>
            <person name="Webb J.S."/>
            <person name="Wilson E.V."/>
            <person name="Wiseman J.L."/>
            <person name="Yoshida R."/>
            <person name="Zeng Z."/>
        </authorList>
    </citation>
    <scope>NUCLEOTIDE SEQUENCE [LARGE SCALE GENOMIC DNA]</scope>
    <source>
        <strain evidence="4 5">20.1</strain>
    </source>
</reference>
<dbReference type="EMBL" id="CAGA01000016">
    <property type="protein sequence ID" value="CCE29721.1"/>
    <property type="molecule type" value="Genomic_DNA"/>
</dbReference>
<dbReference type="Pfam" id="PF22799">
    <property type="entry name" value="PIR1-like_C"/>
    <property type="match status" value="1"/>
</dbReference>
<organism evidence="4 5">
    <name type="scientific">Claviceps purpurea (strain 20.1)</name>
    <name type="common">Ergot fungus</name>
    <name type="synonym">Sphacelia segetum</name>
    <dbReference type="NCBI Taxonomy" id="1111077"/>
    <lineage>
        <taxon>Eukaryota</taxon>
        <taxon>Fungi</taxon>
        <taxon>Dikarya</taxon>
        <taxon>Ascomycota</taxon>
        <taxon>Pezizomycotina</taxon>
        <taxon>Sordariomycetes</taxon>
        <taxon>Hypocreomycetidae</taxon>
        <taxon>Hypocreales</taxon>
        <taxon>Clavicipitaceae</taxon>
        <taxon>Claviceps</taxon>
    </lineage>
</organism>